<dbReference type="CDD" id="cd00143">
    <property type="entry name" value="PP2Cc"/>
    <property type="match status" value="1"/>
</dbReference>
<evidence type="ECO:0000259" key="1">
    <source>
        <dbReference type="PROSITE" id="PS51746"/>
    </source>
</evidence>
<dbReference type="Gene3D" id="3.60.40.10">
    <property type="entry name" value="PPM-type phosphatase domain"/>
    <property type="match status" value="1"/>
</dbReference>
<dbReference type="InterPro" id="IPR036457">
    <property type="entry name" value="PPM-type-like_dom_sf"/>
</dbReference>
<dbReference type="PANTHER" id="PTHR13832:SF827">
    <property type="entry name" value="PROTEIN PHOSPHATASE 1L"/>
    <property type="match status" value="1"/>
</dbReference>
<gene>
    <name evidence="2" type="ORF">B1992_02165</name>
</gene>
<organism evidence="2 3">
    <name type="scientific">Pseudoxanthomonas broegbernensis</name>
    <dbReference type="NCBI Taxonomy" id="83619"/>
    <lineage>
        <taxon>Bacteria</taxon>
        <taxon>Pseudomonadati</taxon>
        <taxon>Pseudomonadota</taxon>
        <taxon>Gammaproteobacteria</taxon>
        <taxon>Lysobacterales</taxon>
        <taxon>Lysobacteraceae</taxon>
        <taxon>Pseudoxanthomonas</taxon>
    </lineage>
</organism>
<dbReference type="PROSITE" id="PS51746">
    <property type="entry name" value="PPM_2"/>
    <property type="match status" value="1"/>
</dbReference>
<dbReference type="Proteomes" id="UP000462066">
    <property type="component" value="Unassembled WGS sequence"/>
</dbReference>
<reference evidence="2 3" key="1">
    <citation type="submission" date="2017-10" db="EMBL/GenBank/DDBJ databases">
        <title>Whole genome sequencing of Pseudoxanthomonas broegbernensis DSM 12573(T).</title>
        <authorList>
            <person name="Kumar S."/>
            <person name="Bansal K."/>
            <person name="Kaur A."/>
            <person name="Patil P."/>
            <person name="Sharma S."/>
            <person name="Patil P.B."/>
        </authorList>
    </citation>
    <scope>NUCLEOTIDE SEQUENCE [LARGE SCALE GENOMIC DNA]</scope>
    <source>
        <strain evidence="2 3">DSM 12573</strain>
    </source>
</reference>
<dbReference type="PANTHER" id="PTHR13832">
    <property type="entry name" value="PROTEIN PHOSPHATASE 2C"/>
    <property type="match status" value="1"/>
</dbReference>
<proteinExistence type="predicted"/>
<dbReference type="RefSeq" id="WP_162310111.1">
    <property type="nucleotide sequence ID" value="NZ_JACHGU010000002.1"/>
</dbReference>
<dbReference type="GO" id="GO:0004722">
    <property type="term" value="F:protein serine/threonine phosphatase activity"/>
    <property type="evidence" value="ECO:0007669"/>
    <property type="project" value="InterPro"/>
</dbReference>
<dbReference type="InterPro" id="IPR015655">
    <property type="entry name" value="PP2C"/>
</dbReference>
<sequence length="234" mass="24963">MIEFGHLTHVGLRRALNEDTYYGDSELGLWLVADGMGGHACGEVASALAREAIVREVRGGAALAQAIRTADEEIIRASRRRNDTLPMGTTVVAARIQGDRFEVAWVGDSRAYLWRDGGLAQLSQDHSYVQDLVAQGSLTPEQARSHPHRNVVTQALGVTDPAHLNVANMAGELRPGMQLLLCSDGLTEDVGDARIGETLGLQDCSAQECVDILVAAALDAGGSDNITAVLVRCH</sequence>
<dbReference type="SMART" id="SM00332">
    <property type="entry name" value="PP2Cc"/>
    <property type="match status" value="1"/>
</dbReference>
<dbReference type="Pfam" id="PF13672">
    <property type="entry name" value="PP2C_2"/>
    <property type="match status" value="1"/>
</dbReference>
<feature type="domain" description="PPM-type phosphatase" evidence="1">
    <location>
        <begin position="3"/>
        <end position="233"/>
    </location>
</feature>
<dbReference type="SUPFAM" id="SSF81606">
    <property type="entry name" value="PP2C-like"/>
    <property type="match status" value="1"/>
</dbReference>
<name>A0A7V8K7S6_9GAMM</name>
<dbReference type="SMART" id="SM00331">
    <property type="entry name" value="PP2C_SIG"/>
    <property type="match status" value="1"/>
</dbReference>
<protein>
    <submittedName>
        <fullName evidence="2">Protein phosphatase</fullName>
    </submittedName>
</protein>
<evidence type="ECO:0000313" key="2">
    <source>
        <dbReference type="EMBL" id="KAF1687498.1"/>
    </source>
</evidence>
<comment type="caution">
    <text evidence="2">The sequence shown here is derived from an EMBL/GenBank/DDBJ whole genome shotgun (WGS) entry which is preliminary data.</text>
</comment>
<keyword evidence="3" id="KW-1185">Reference proteome</keyword>
<dbReference type="InterPro" id="IPR001932">
    <property type="entry name" value="PPM-type_phosphatase-like_dom"/>
</dbReference>
<accession>A0A7V8K7S6</accession>
<dbReference type="AlphaFoldDB" id="A0A7V8K7S6"/>
<evidence type="ECO:0000313" key="3">
    <source>
        <dbReference type="Proteomes" id="UP000462066"/>
    </source>
</evidence>
<dbReference type="EMBL" id="MWIP01000002">
    <property type="protein sequence ID" value="KAF1687498.1"/>
    <property type="molecule type" value="Genomic_DNA"/>
</dbReference>